<dbReference type="GO" id="GO:0005886">
    <property type="term" value="C:plasma membrane"/>
    <property type="evidence" value="ECO:0007669"/>
    <property type="project" value="UniProtKB-SubCell"/>
</dbReference>
<name>A0A6P8XQJ3_DROAB</name>
<dbReference type="CTD" id="42415"/>
<evidence type="ECO:0000256" key="5">
    <source>
        <dbReference type="ARBA" id="ARBA00023136"/>
    </source>
</evidence>
<protein>
    <submittedName>
        <fullName evidence="11">Uncharacterized protein LOC117575317</fullName>
    </submittedName>
</protein>
<feature type="transmembrane region" description="Helical" evidence="9">
    <location>
        <begin position="631"/>
        <end position="653"/>
    </location>
</feature>
<keyword evidence="6" id="KW-0675">Receptor</keyword>
<evidence type="ECO:0000256" key="4">
    <source>
        <dbReference type="ARBA" id="ARBA00022989"/>
    </source>
</evidence>
<feature type="region of interest" description="Disordered" evidence="8">
    <location>
        <begin position="152"/>
        <end position="172"/>
    </location>
</feature>
<organism evidence="10 11">
    <name type="scientific">Drosophila albomicans</name>
    <name type="common">Fruit fly</name>
    <dbReference type="NCBI Taxonomy" id="7291"/>
    <lineage>
        <taxon>Eukaryota</taxon>
        <taxon>Metazoa</taxon>
        <taxon>Ecdysozoa</taxon>
        <taxon>Arthropoda</taxon>
        <taxon>Hexapoda</taxon>
        <taxon>Insecta</taxon>
        <taxon>Pterygota</taxon>
        <taxon>Neoptera</taxon>
        <taxon>Endopterygota</taxon>
        <taxon>Diptera</taxon>
        <taxon>Brachycera</taxon>
        <taxon>Muscomorpha</taxon>
        <taxon>Ephydroidea</taxon>
        <taxon>Drosophilidae</taxon>
        <taxon>Drosophila</taxon>
    </lineage>
</organism>
<dbReference type="GeneID" id="117575317"/>
<dbReference type="Gene3D" id="1.10.287.70">
    <property type="match status" value="1"/>
</dbReference>
<evidence type="ECO:0000256" key="7">
    <source>
        <dbReference type="ARBA" id="ARBA00023180"/>
    </source>
</evidence>
<accession>A0A6P8XQJ3</accession>
<evidence type="ECO:0000313" key="11">
    <source>
        <dbReference type="RefSeq" id="XP_034115364.1"/>
    </source>
</evidence>
<sequence>MLLTLQLTHLSKLIHIIVGQYFATLSSVLIVHNVSQEASPLQLEYLDALEASLHNLSRPLKLQWINVAKLPVGQDTLEWQILRTVNASVTEGFITVLPETRQFLHARYFATRNANVRLKDKKYLFLCEHENPKDLLSSELLQFYPHHLLVRPQQQSQTNSRDEVEESRGEAEAALPHRDINFELWTQKFVGASGNLDGILLDAFLPNKTFANRVELYPNKLLNLERRSLRLGSITYVPYTVTNYVAAGEGNEDPINSHKANRSIAFDGAEANIMKTFCKVHNCHLRVEAYGADNWGSIYENESADGMLGDIYKQRVELAIGCIYNWYDGITETSHPIARSAVTILGPAPVPLPAWCTDILPFNGASWLLLVSTIFTCSLVLYVLRYSNYFFGYNKVQQAFMHVQNLQKSILDIFALFIQQPSAPLTFDRFATRFFLATLLCATITLENIYSGQLKSLLTVPFHGDPVDTIEKWSQTKWKWAAPSIIWVHTVEQSDLLIDQILASIFEVRDYSFMYNASFRPNYGLGVERMSSGSFNFGNYVTLAALEDRTVLRDDLYFDWTRAVSIRGWTLMEQLNKHIRTCQETGLYMRWELEFVAKYLDKKIVQMLYNLVNGFVSKKAPKPLVVDDISGALFVLAFGFSIAGVALFLELLYNKRWQCMQLQRERKRRGRN</sequence>
<keyword evidence="2" id="KW-1003">Cell membrane</keyword>
<keyword evidence="5 9" id="KW-0472">Membrane</keyword>
<keyword evidence="3 9" id="KW-0812">Transmembrane</keyword>
<dbReference type="SUPFAM" id="SSF53850">
    <property type="entry name" value="Periplasmic binding protein-like II"/>
    <property type="match status" value="1"/>
</dbReference>
<keyword evidence="7" id="KW-0325">Glycoprotein</keyword>
<keyword evidence="4 9" id="KW-1133">Transmembrane helix</keyword>
<keyword evidence="10" id="KW-1185">Reference proteome</keyword>
<proteinExistence type="predicted"/>
<dbReference type="Proteomes" id="UP000515160">
    <property type="component" value="Chromosome 2R"/>
</dbReference>
<reference evidence="11" key="1">
    <citation type="submission" date="2025-08" db="UniProtKB">
        <authorList>
            <consortium name="RefSeq"/>
        </authorList>
    </citation>
    <scope>IDENTIFICATION</scope>
    <source>
        <strain evidence="11">15112-1751.03</strain>
        <tissue evidence="11">Whole Adult</tissue>
    </source>
</reference>
<evidence type="ECO:0000313" key="10">
    <source>
        <dbReference type="Proteomes" id="UP000515160"/>
    </source>
</evidence>
<evidence type="ECO:0000256" key="8">
    <source>
        <dbReference type="SAM" id="MobiDB-lite"/>
    </source>
</evidence>
<dbReference type="PANTHER" id="PTHR42643:SF40">
    <property type="entry name" value="IONOTROPIC RECEPTOR 41A-RELATED"/>
    <property type="match status" value="1"/>
</dbReference>
<comment type="subcellular location">
    <subcellularLocation>
        <location evidence="1">Cell membrane</location>
        <topology evidence="1">Multi-pass membrane protein</topology>
    </subcellularLocation>
</comment>
<dbReference type="PANTHER" id="PTHR42643">
    <property type="entry name" value="IONOTROPIC RECEPTOR 20A-RELATED"/>
    <property type="match status" value="1"/>
</dbReference>
<feature type="compositionally biased region" description="Basic and acidic residues" evidence="8">
    <location>
        <begin position="160"/>
        <end position="172"/>
    </location>
</feature>
<evidence type="ECO:0000256" key="3">
    <source>
        <dbReference type="ARBA" id="ARBA00022692"/>
    </source>
</evidence>
<dbReference type="AlphaFoldDB" id="A0A6P8XQJ3"/>
<dbReference type="OrthoDB" id="8182981at2759"/>
<dbReference type="RefSeq" id="XP_034115364.1">
    <property type="nucleotide sequence ID" value="XM_034259473.2"/>
</dbReference>
<evidence type="ECO:0000256" key="1">
    <source>
        <dbReference type="ARBA" id="ARBA00004651"/>
    </source>
</evidence>
<dbReference type="InterPro" id="IPR052192">
    <property type="entry name" value="Insect_Ionotropic_Sensory_Rcpt"/>
</dbReference>
<evidence type="ECO:0000256" key="6">
    <source>
        <dbReference type="ARBA" id="ARBA00023170"/>
    </source>
</evidence>
<evidence type="ECO:0000256" key="2">
    <source>
        <dbReference type="ARBA" id="ARBA00022475"/>
    </source>
</evidence>
<evidence type="ECO:0000256" key="9">
    <source>
        <dbReference type="SAM" id="Phobius"/>
    </source>
</evidence>
<gene>
    <name evidence="11" type="primary">LOC117575317</name>
</gene>
<dbReference type="Gene3D" id="3.40.190.10">
    <property type="entry name" value="Periplasmic binding protein-like II"/>
    <property type="match status" value="1"/>
</dbReference>